<name>A0A7Y9IB39_9ACTN</name>
<dbReference type="InterPro" id="IPR009057">
    <property type="entry name" value="Homeodomain-like_sf"/>
</dbReference>
<dbReference type="RefSeq" id="WP_179755305.1">
    <property type="nucleotide sequence ID" value="NZ_JACCBU010000001.1"/>
</dbReference>
<dbReference type="GO" id="GO:0000976">
    <property type="term" value="F:transcription cis-regulatory region binding"/>
    <property type="evidence" value="ECO:0007669"/>
    <property type="project" value="TreeGrafter"/>
</dbReference>
<sequence>MARGRRPGGPDTRKAVLDAARRRFAEVGYARASLRSIAAEASVDPSLVVHYFGSKEGLFRAVIEWPFDPAVFLDQLAAAGLDGLGRRLAAGFLGMWESADTGPRLQAVFRAAVTDAAVAALIREFLTAMVVERLVPVIGRERAEQRIELALGMLLGLAVVRHILRVEPLAGLPVDELVDQVAPAVQQQLDGALPAD</sequence>
<dbReference type="AlphaFoldDB" id="A0A7Y9IB39"/>
<evidence type="ECO:0000313" key="5">
    <source>
        <dbReference type="Proteomes" id="UP000569914"/>
    </source>
</evidence>
<dbReference type="Pfam" id="PF00440">
    <property type="entry name" value="TetR_N"/>
    <property type="match status" value="1"/>
</dbReference>
<proteinExistence type="predicted"/>
<keyword evidence="1 2" id="KW-0238">DNA-binding</keyword>
<evidence type="ECO:0000256" key="1">
    <source>
        <dbReference type="ARBA" id="ARBA00023125"/>
    </source>
</evidence>
<dbReference type="PANTHER" id="PTHR30055">
    <property type="entry name" value="HTH-TYPE TRANSCRIPTIONAL REGULATOR RUTR"/>
    <property type="match status" value="1"/>
</dbReference>
<evidence type="ECO:0000313" key="4">
    <source>
        <dbReference type="EMBL" id="NYE73653.1"/>
    </source>
</evidence>
<evidence type="ECO:0000259" key="3">
    <source>
        <dbReference type="PROSITE" id="PS50977"/>
    </source>
</evidence>
<dbReference type="Gene3D" id="1.10.10.60">
    <property type="entry name" value="Homeodomain-like"/>
    <property type="match status" value="1"/>
</dbReference>
<dbReference type="Pfam" id="PF17920">
    <property type="entry name" value="TetR_C_16"/>
    <property type="match status" value="1"/>
</dbReference>
<accession>A0A7Y9IB39</accession>
<reference evidence="4 5" key="1">
    <citation type="submission" date="2020-07" db="EMBL/GenBank/DDBJ databases">
        <title>Sequencing the genomes of 1000 actinobacteria strains.</title>
        <authorList>
            <person name="Klenk H.-P."/>
        </authorList>
    </citation>
    <scope>NUCLEOTIDE SEQUENCE [LARGE SCALE GENOMIC DNA]</scope>
    <source>
        <strain evidence="4 5">DSM 22083</strain>
    </source>
</reference>
<dbReference type="InterPro" id="IPR041678">
    <property type="entry name" value="TetR_C_16"/>
</dbReference>
<feature type="domain" description="HTH tetR-type" evidence="3">
    <location>
        <begin position="10"/>
        <end position="70"/>
    </location>
</feature>
<keyword evidence="5" id="KW-1185">Reference proteome</keyword>
<dbReference type="Proteomes" id="UP000569914">
    <property type="component" value="Unassembled WGS sequence"/>
</dbReference>
<evidence type="ECO:0000256" key="2">
    <source>
        <dbReference type="PROSITE-ProRule" id="PRU00335"/>
    </source>
</evidence>
<dbReference type="InterPro" id="IPR036271">
    <property type="entry name" value="Tet_transcr_reg_TetR-rel_C_sf"/>
</dbReference>
<dbReference type="SUPFAM" id="SSF48498">
    <property type="entry name" value="Tetracyclin repressor-like, C-terminal domain"/>
    <property type="match status" value="1"/>
</dbReference>
<dbReference type="InterPro" id="IPR001647">
    <property type="entry name" value="HTH_TetR"/>
</dbReference>
<dbReference type="GO" id="GO:0003700">
    <property type="term" value="F:DNA-binding transcription factor activity"/>
    <property type="evidence" value="ECO:0007669"/>
    <property type="project" value="TreeGrafter"/>
</dbReference>
<protein>
    <submittedName>
        <fullName evidence="4">AcrR family transcriptional regulator</fullName>
    </submittedName>
</protein>
<comment type="caution">
    <text evidence="4">The sequence shown here is derived from an EMBL/GenBank/DDBJ whole genome shotgun (WGS) entry which is preliminary data.</text>
</comment>
<dbReference type="PROSITE" id="PS50977">
    <property type="entry name" value="HTH_TETR_2"/>
    <property type="match status" value="1"/>
</dbReference>
<dbReference type="Gene3D" id="1.10.357.10">
    <property type="entry name" value="Tetracycline Repressor, domain 2"/>
    <property type="match status" value="1"/>
</dbReference>
<dbReference type="SUPFAM" id="SSF46689">
    <property type="entry name" value="Homeodomain-like"/>
    <property type="match status" value="1"/>
</dbReference>
<gene>
    <name evidence="4" type="ORF">BKA15_004982</name>
</gene>
<organism evidence="4 5">
    <name type="scientific">Microlunatus parietis</name>
    <dbReference type="NCBI Taxonomy" id="682979"/>
    <lineage>
        <taxon>Bacteria</taxon>
        <taxon>Bacillati</taxon>
        <taxon>Actinomycetota</taxon>
        <taxon>Actinomycetes</taxon>
        <taxon>Propionibacteriales</taxon>
        <taxon>Propionibacteriaceae</taxon>
        <taxon>Microlunatus</taxon>
    </lineage>
</organism>
<dbReference type="PRINTS" id="PR00455">
    <property type="entry name" value="HTHTETR"/>
</dbReference>
<dbReference type="EMBL" id="JACCBU010000001">
    <property type="protein sequence ID" value="NYE73653.1"/>
    <property type="molecule type" value="Genomic_DNA"/>
</dbReference>
<dbReference type="PANTHER" id="PTHR30055:SF235">
    <property type="entry name" value="TRANSCRIPTIONAL REGULATORY PROTEIN"/>
    <property type="match status" value="1"/>
</dbReference>
<dbReference type="InterPro" id="IPR050109">
    <property type="entry name" value="HTH-type_TetR-like_transc_reg"/>
</dbReference>
<feature type="DNA-binding region" description="H-T-H motif" evidence="2">
    <location>
        <begin position="33"/>
        <end position="52"/>
    </location>
</feature>